<keyword evidence="2" id="KW-1185">Reference proteome</keyword>
<dbReference type="KEGG" id="amer:121597093"/>
<dbReference type="AlphaFoldDB" id="A0A182VC74"/>
<evidence type="ECO:0000313" key="1">
    <source>
        <dbReference type="EnsemblMetazoa" id="AMEM012483-PA"/>
    </source>
</evidence>
<dbReference type="VEuPathDB" id="VectorBase:AMEM012483"/>
<organism evidence="1 2">
    <name type="scientific">Anopheles merus</name>
    <name type="common">Mosquito</name>
    <dbReference type="NCBI Taxonomy" id="30066"/>
    <lineage>
        <taxon>Eukaryota</taxon>
        <taxon>Metazoa</taxon>
        <taxon>Ecdysozoa</taxon>
        <taxon>Arthropoda</taxon>
        <taxon>Hexapoda</taxon>
        <taxon>Insecta</taxon>
        <taxon>Pterygota</taxon>
        <taxon>Neoptera</taxon>
        <taxon>Endopterygota</taxon>
        <taxon>Diptera</taxon>
        <taxon>Nematocera</taxon>
        <taxon>Culicoidea</taxon>
        <taxon>Culicidae</taxon>
        <taxon>Anophelinae</taxon>
        <taxon>Anopheles</taxon>
    </lineage>
</organism>
<dbReference type="RefSeq" id="XP_041778553.1">
    <property type="nucleotide sequence ID" value="XM_041922619.1"/>
</dbReference>
<evidence type="ECO:0000313" key="2">
    <source>
        <dbReference type="Proteomes" id="UP000075903"/>
    </source>
</evidence>
<dbReference type="EnsemblMetazoa" id="AMEM012483-RA">
    <property type="protein sequence ID" value="AMEM012483-PA"/>
    <property type="gene ID" value="AMEM012483"/>
</dbReference>
<sequence length="105" mass="12050">MVNLSRAAIARIYAEPFSNTALQHVELLCKLVEGCRDALATWKSLPERNMIETIEIAQRCCAEYRIVQSIVCRDELEIIGAYARLIALRSEWIKLLIIVKFLKND</sequence>
<proteinExistence type="predicted"/>
<name>A0A182VC74_ANOME</name>
<accession>A0A182VC74</accession>
<reference evidence="1" key="1">
    <citation type="submission" date="2020-05" db="UniProtKB">
        <authorList>
            <consortium name="EnsemblMetazoa"/>
        </authorList>
    </citation>
    <scope>IDENTIFICATION</scope>
    <source>
        <strain evidence="1">MAF</strain>
    </source>
</reference>
<dbReference type="Proteomes" id="UP000075903">
    <property type="component" value="Unassembled WGS sequence"/>
</dbReference>
<dbReference type="VEuPathDB" id="VectorBase:AMEM21_014277"/>
<protein>
    <submittedName>
        <fullName evidence="1">Uncharacterized protein</fullName>
    </submittedName>
</protein>
<dbReference type="GeneID" id="121597093"/>